<evidence type="ECO:0000256" key="2">
    <source>
        <dbReference type="ARBA" id="ARBA00023180"/>
    </source>
</evidence>
<dbReference type="InterPro" id="IPR039391">
    <property type="entry name" value="Phytocyanin-like"/>
</dbReference>
<dbReference type="PANTHER" id="PTHR33021">
    <property type="entry name" value="BLUE COPPER PROTEIN"/>
    <property type="match status" value="1"/>
</dbReference>
<reference evidence="4 5" key="1">
    <citation type="submission" date="2019-11" db="EMBL/GenBank/DDBJ databases">
        <title>Whole genome sequence of Oryza granulata.</title>
        <authorList>
            <person name="Li W."/>
        </authorList>
    </citation>
    <scope>NUCLEOTIDE SEQUENCE [LARGE SCALE GENOMIC DNA]</scope>
    <source>
        <strain evidence="5">cv. Menghai</strain>
        <tissue evidence="4">Leaf</tissue>
    </source>
</reference>
<dbReference type="PROSITE" id="PS51485">
    <property type="entry name" value="PHYTOCYANIN"/>
    <property type="match status" value="1"/>
</dbReference>
<comment type="caution">
    <text evidence="4">The sequence shown here is derived from an EMBL/GenBank/DDBJ whole genome shotgun (WGS) entry which is preliminary data.</text>
</comment>
<dbReference type="GO" id="GO:0005886">
    <property type="term" value="C:plasma membrane"/>
    <property type="evidence" value="ECO:0007669"/>
    <property type="project" value="TreeGrafter"/>
</dbReference>
<keyword evidence="2" id="KW-0325">Glycoprotein</keyword>
<dbReference type="GO" id="GO:0009055">
    <property type="term" value="F:electron transfer activity"/>
    <property type="evidence" value="ECO:0007669"/>
    <property type="project" value="InterPro"/>
</dbReference>
<dbReference type="InterPro" id="IPR003245">
    <property type="entry name" value="Phytocyanin_dom"/>
</dbReference>
<organism evidence="4 5">
    <name type="scientific">Oryza meyeriana var. granulata</name>
    <dbReference type="NCBI Taxonomy" id="110450"/>
    <lineage>
        <taxon>Eukaryota</taxon>
        <taxon>Viridiplantae</taxon>
        <taxon>Streptophyta</taxon>
        <taxon>Embryophyta</taxon>
        <taxon>Tracheophyta</taxon>
        <taxon>Spermatophyta</taxon>
        <taxon>Magnoliopsida</taxon>
        <taxon>Liliopsida</taxon>
        <taxon>Poales</taxon>
        <taxon>Poaceae</taxon>
        <taxon>BOP clade</taxon>
        <taxon>Oryzoideae</taxon>
        <taxon>Oryzeae</taxon>
        <taxon>Oryzinae</taxon>
        <taxon>Oryza</taxon>
        <taxon>Oryza meyeriana</taxon>
    </lineage>
</organism>
<keyword evidence="1" id="KW-1015">Disulfide bond</keyword>
<dbReference type="SUPFAM" id="SSF49503">
    <property type="entry name" value="Cupredoxins"/>
    <property type="match status" value="1"/>
</dbReference>
<evidence type="ECO:0000256" key="1">
    <source>
        <dbReference type="ARBA" id="ARBA00023157"/>
    </source>
</evidence>
<evidence type="ECO:0000313" key="5">
    <source>
        <dbReference type="Proteomes" id="UP000479710"/>
    </source>
</evidence>
<keyword evidence="5" id="KW-1185">Reference proteome</keyword>
<feature type="domain" description="Phytocyanin" evidence="3">
    <location>
        <begin position="11"/>
        <end position="111"/>
    </location>
</feature>
<dbReference type="EMBL" id="SPHZ02000005">
    <property type="protein sequence ID" value="KAF0920233.1"/>
    <property type="molecule type" value="Genomic_DNA"/>
</dbReference>
<evidence type="ECO:0000313" key="4">
    <source>
        <dbReference type="EMBL" id="KAF0920233.1"/>
    </source>
</evidence>
<dbReference type="Gene3D" id="2.60.40.420">
    <property type="entry name" value="Cupredoxins - blue copper proteins"/>
    <property type="match status" value="1"/>
</dbReference>
<sequence>MAASLGTVASDVFYVGDEDGWVGRPAESYDHWAGRRHFHINDTLVFMYKDADSMLVVDMRHYEACDRSDRIEKMSHGDSAYVLGKAGPFYFIGGDLGRCKNGQKLIVVVITDPPLSL</sequence>
<dbReference type="Pfam" id="PF02298">
    <property type="entry name" value="Cu_bind_like"/>
    <property type="match status" value="1"/>
</dbReference>
<dbReference type="Proteomes" id="UP000479710">
    <property type="component" value="Unassembled WGS sequence"/>
</dbReference>
<dbReference type="PANTHER" id="PTHR33021:SF185">
    <property type="entry name" value="EARLY NODULIN-LIKE PROTEIN 3-RELATED"/>
    <property type="match status" value="1"/>
</dbReference>
<gene>
    <name evidence="4" type="ORF">E2562_034041</name>
</gene>
<dbReference type="InterPro" id="IPR008972">
    <property type="entry name" value="Cupredoxin"/>
</dbReference>
<protein>
    <recommendedName>
        <fullName evidence="3">Phytocyanin domain-containing protein</fullName>
    </recommendedName>
</protein>
<dbReference type="AlphaFoldDB" id="A0A6G1E8F2"/>
<name>A0A6G1E8F2_9ORYZ</name>
<proteinExistence type="predicted"/>
<dbReference type="OrthoDB" id="2015640at2759"/>
<accession>A0A6G1E8F2</accession>
<dbReference type="FunFam" id="2.60.40.420:FF:000034">
    <property type="entry name" value="Cupredoxin superfamily protein"/>
    <property type="match status" value="1"/>
</dbReference>
<evidence type="ECO:0000259" key="3">
    <source>
        <dbReference type="PROSITE" id="PS51485"/>
    </source>
</evidence>